<dbReference type="AlphaFoldDB" id="Q4JTJ9"/>
<gene>
    <name evidence="3" type="ordered locus">jk1681</name>
</gene>
<dbReference type="OrthoDB" id="4427800at2"/>
<evidence type="ECO:0000256" key="2">
    <source>
        <dbReference type="SAM" id="Phobius"/>
    </source>
</evidence>
<dbReference type="PATRIC" id="fig|306537.10.peg.1702"/>
<proteinExistence type="predicted"/>
<feature type="transmembrane region" description="Helical" evidence="2">
    <location>
        <begin position="214"/>
        <end position="235"/>
    </location>
</feature>
<organism evidence="3 4">
    <name type="scientific">Corynebacterium jeikeium (strain K411)</name>
    <dbReference type="NCBI Taxonomy" id="306537"/>
    <lineage>
        <taxon>Bacteria</taxon>
        <taxon>Bacillati</taxon>
        <taxon>Actinomycetota</taxon>
        <taxon>Actinomycetes</taxon>
        <taxon>Mycobacteriales</taxon>
        <taxon>Corynebacteriaceae</taxon>
        <taxon>Corynebacterium</taxon>
    </lineage>
</organism>
<feature type="compositionally biased region" description="Low complexity" evidence="1">
    <location>
        <begin position="14"/>
        <end position="47"/>
    </location>
</feature>
<dbReference type="RefSeq" id="WP_011274055.1">
    <property type="nucleotide sequence ID" value="NC_007164.1"/>
</dbReference>
<feature type="transmembrane region" description="Helical" evidence="2">
    <location>
        <begin position="157"/>
        <end position="177"/>
    </location>
</feature>
<dbReference type="EMBL" id="CR931997">
    <property type="protein sequence ID" value="CAI37858.1"/>
    <property type="molecule type" value="Genomic_DNA"/>
</dbReference>
<protein>
    <submittedName>
        <fullName evidence="3">Putative membrane protein</fullName>
    </submittedName>
</protein>
<name>Q4JTJ9_CORJK</name>
<dbReference type="KEGG" id="cjk:jk1681"/>
<feature type="transmembrane region" description="Helical" evidence="2">
    <location>
        <begin position="67"/>
        <end position="85"/>
    </location>
</feature>
<dbReference type="STRING" id="306537.jk1681"/>
<keyword evidence="2" id="KW-0472">Membrane</keyword>
<dbReference type="HOGENOM" id="CLU_996440_0_0_11"/>
<feature type="region of interest" description="Disordered" evidence="1">
    <location>
        <begin position="1"/>
        <end position="56"/>
    </location>
</feature>
<evidence type="ECO:0000256" key="1">
    <source>
        <dbReference type="SAM" id="MobiDB-lite"/>
    </source>
</evidence>
<dbReference type="Proteomes" id="UP000000545">
    <property type="component" value="Chromosome"/>
</dbReference>
<evidence type="ECO:0000313" key="3">
    <source>
        <dbReference type="EMBL" id="CAI37858.1"/>
    </source>
</evidence>
<accession>Q4JTJ9</accession>
<sequence>MSNPNPYGQPGPNPGGQNPYSQQPNQPQPQSQFGQQNQPNQYGQPGQPGQPGPAVKQGLQSLAWNQLAAGVAGIGALLVLLFSFFKWVGVTTRISGDEYTAGVNGWGMLSVSDNADKKDFAEDFGNTGLGVLFMLLTLGLLIAAAVMLWLKIQPRVAVYLGIAGGALHLIWAIWTIVDFNGPYKEAKDKLEEAQSASSDYGFASDITLDGGPKFAVFLAIIIALAIIVLGVLAIVKFGQQLNVPGNNQPNQFGQPGNPQGQFGQPNQPNQQPQFGQPGNQNPFNQPGQ</sequence>
<evidence type="ECO:0000313" key="4">
    <source>
        <dbReference type="Proteomes" id="UP000000545"/>
    </source>
</evidence>
<feature type="region of interest" description="Disordered" evidence="1">
    <location>
        <begin position="246"/>
        <end position="288"/>
    </location>
</feature>
<reference evidence="3 4" key="1">
    <citation type="journal article" date="2005" name="J. Bacteriol.">
        <title>Complete genome sequence and analysis of the multiresistant nosocomial pathogen Corynebacterium jeikeium K411, a lipid-requiring bacterium of the human skin flora.</title>
        <authorList>
            <person name="Tauch A."/>
            <person name="Kaiser O."/>
            <person name="Hain T."/>
            <person name="Goesmann A."/>
            <person name="Weisshaar B."/>
            <person name="Albersmeier A."/>
            <person name="Bekel T."/>
            <person name="Bischoff N."/>
            <person name="Brune I."/>
            <person name="Chakraborty T."/>
            <person name="Kalinowski J."/>
            <person name="Meyer F."/>
            <person name="Rupp O."/>
            <person name="Schneiker S."/>
            <person name="Viehoever P."/>
            <person name="Puehler A."/>
        </authorList>
    </citation>
    <scope>NUCLEOTIDE SEQUENCE [LARGE SCALE GENOMIC DNA]</scope>
    <source>
        <strain evidence="3 4">K411</strain>
    </source>
</reference>
<keyword evidence="2" id="KW-0812">Transmembrane</keyword>
<keyword evidence="4" id="KW-1185">Reference proteome</keyword>
<keyword evidence="2" id="KW-1133">Transmembrane helix</keyword>
<feature type="transmembrane region" description="Helical" evidence="2">
    <location>
        <begin position="129"/>
        <end position="150"/>
    </location>
</feature>